<comment type="caution">
    <text evidence="1">The sequence shown here is derived from an EMBL/GenBank/DDBJ whole genome shotgun (WGS) entry which is preliminary data.</text>
</comment>
<dbReference type="SUPFAM" id="SSF48452">
    <property type="entry name" value="TPR-like"/>
    <property type="match status" value="1"/>
</dbReference>
<evidence type="ECO:0000313" key="1">
    <source>
        <dbReference type="EMBL" id="GAG51635.1"/>
    </source>
</evidence>
<feature type="non-terminal residue" evidence="1">
    <location>
        <position position="188"/>
    </location>
</feature>
<sequence>YLALAGDAERLQETGDIRSSRERAEVALLLAQQIYDWAVRSDDARDKVDVRALTIQLADANLRADRYGEARELFGPLLATGDESIPSDSAGDVRVVLGYGESLFQLGEFALALSQFNRLAVGLPAADPIRWKSLLRDLQCRTALGHPPRDIIKVIRQQKHLYPGLGGPALASQFEKLLRQNERRPDFG</sequence>
<dbReference type="InterPro" id="IPR011990">
    <property type="entry name" value="TPR-like_helical_dom_sf"/>
</dbReference>
<dbReference type="AlphaFoldDB" id="X0Y7A0"/>
<name>X0Y7A0_9ZZZZ</name>
<reference evidence="1" key="1">
    <citation type="journal article" date="2014" name="Front. Microbiol.">
        <title>High frequency of phylogenetically diverse reductive dehalogenase-homologous genes in deep subseafloor sedimentary metagenomes.</title>
        <authorList>
            <person name="Kawai M."/>
            <person name="Futagami T."/>
            <person name="Toyoda A."/>
            <person name="Takaki Y."/>
            <person name="Nishi S."/>
            <person name="Hori S."/>
            <person name="Arai W."/>
            <person name="Tsubouchi T."/>
            <person name="Morono Y."/>
            <person name="Uchiyama I."/>
            <person name="Ito T."/>
            <person name="Fujiyama A."/>
            <person name="Inagaki F."/>
            <person name="Takami H."/>
        </authorList>
    </citation>
    <scope>NUCLEOTIDE SEQUENCE</scope>
    <source>
        <strain evidence="1">Expedition CK06-06</strain>
    </source>
</reference>
<organism evidence="1">
    <name type="scientific">marine sediment metagenome</name>
    <dbReference type="NCBI Taxonomy" id="412755"/>
    <lineage>
        <taxon>unclassified sequences</taxon>
        <taxon>metagenomes</taxon>
        <taxon>ecological metagenomes</taxon>
    </lineage>
</organism>
<dbReference type="Gene3D" id="1.25.40.10">
    <property type="entry name" value="Tetratricopeptide repeat domain"/>
    <property type="match status" value="1"/>
</dbReference>
<evidence type="ECO:0008006" key="2">
    <source>
        <dbReference type="Google" id="ProtNLM"/>
    </source>
</evidence>
<gene>
    <name evidence="1" type="ORF">S01H1_82723</name>
</gene>
<feature type="non-terminal residue" evidence="1">
    <location>
        <position position="1"/>
    </location>
</feature>
<protein>
    <recommendedName>
        <fullName evidence="2">MalT-like TPR region domain-containing protein</fullName>
    </recommendedName>
</protein>
<dbReference type="EMBL" id="BARS01056112">
    <property type="protein sequence ID" value="GAG51635.1"/>
    <property type="molecule type" value="Genomic_DNA"/>
</dbReference>
<accession>X0Y7A0</accession>
<proteinExistence type="predicted"/>